<keyword evidence="1" id="KW-0520">NAD</keyword>
<dbReference type="SUPFAM" id="SSF51735">
    <property type="entry name" value="NAD(P)-binding Rossmann-fold domains"/>
    <property type="match status" value="1"/>
</dbReference>
<dbReference type="AlphaFoldDB" id="D5H6T4"/>
<reference evidence="4" key="2">
    <citation type="submission" date="2010-04" db="EMBL/GenBank/DDBJ databases">
        <title>Genome sequence of Salinibacter ruber M8.</title>
        <authorList>
            <consortium name="Genoscope"/>
        </authorList>
    </citation>
    <scope>NUCLEOTIDE SEQUENCE [LARGE SCALE GENOMIC DNA]</scope>
    <source>
        <strain evidence="4">M8</strain>
    </source>
</reference>
<name>D5H6T4_SALRM</name>
<dbReference type="Pfam" id="PF01370">
    <property type="entry name" value="Epimerase"/>
    <property type="match status" value="1"/>
</dbReference>
<dbReference type="Gene3D" id="3.40.50.720">
    <property type="entry name" value="NAD(P)-binding Rossmann-like Domain"/>
    <property type="match status" value="1"/>
</dbReference>
<dbReference type="InterPro" id="IPR036291">
    <property type="entry name" value="NAD(P)-bd_dom_sf"/>
</dbReference>
<evidence type="ECO:0000313" key="3">
    <source>
        <dbReference type="EMBL" id="CBH23739.1"/>
    </source>
</evidence>
<dbReference type="EC" id="5.1.3.2" evidence="3"/>
<dbReference type="HOGENOM" id="CLU_1785541_0_0_10"/>
<dbReference type="GO" id="GO:0003978">
    <property type="term" value="F:UDP-glucose 4-epimerase activity"/>
    <property type="evidence" value="ECO:0007669"/>
    <property type="project" value="UniProtKB-EC"/>
</dbReference>
<dbReference type="EMBL" id="FP565814">
    <property type="protein sequence ID" value="CBH23739.1"/>
    <property type="molecule type" value="Genomic_DNA"/>
</dbReference>
<reference evidence="3 4" key="1">
    <citation type="journal article" date="2010" name="ISME J.">
        <title>Fine-scale evolution: genomic, phenotypic and ecological differentiation in two coexisting Salinibacter ruber strains.</title>
        <authorList>
            <person name="Pena A."/>
            <person name="Teeling H."/>
            <person name="Huerta-Cepas J."/>
            <person name="Santos F."/>
            <person name="Yarza P."/>
            <person name="Brito-Echeverria J."/>
            <person name="Lucio M."/>
            <person name="Schmitt-Kopplin P."/>
            <person name="Meseguer I."/>
            <person name="Schenowitz C."/>
            <person name="Dossat C."/>
            <person name="Barbe V."/>
            <person name="Dopazo J."/>
            <person name="Rossello-Mora R."/>
            <person name="Schuler M."/>
            <person name="Glockner F.O."/>
            <person name="Amann R."/>
            <person name="Gabaldon T."/>
            <person name="Anton J."/>
        </authorList>
    </citation>
    <scope>NUCLEOTIDE SEQUENCE [LARGE SCALE GENOMIC DNA]</scope>
    <source>
        <strain evidence="3 4">M8</strain>
    </source>
</reference>
<sequence length="145" mass="15977">MYKKAAFDGGRFHSRIGATDGGPNQPHLRRVYIDTFIYGSSSSVYGNNDTVPFAEDDPVDASISPYAATKRSGELLAHTSRHLCGLTVHCLRFFTVYALSRRSQISGEEVVLDCGPHQRPERSEEVLSECALSEARRREASAAVQ</sequence>
<organism evidence="3 4">
    <name type="scientific">Salinibacter ruber (strain M8)</name>
    <dbReference type="NCBI Taxonomy" id="761659"/>
    <lineage>
        <taxon>Bacteria</taxon>
        <taxon>Pseudomonadati</taxon>
        <taxon>Rhodothermota</taxon>
        <taxon>Rhodothermia</taxon>
        <taxon>Rhodothermales</taxon>
        <taxon>Salinibacteraceae</taxon>
        <taxon>Salinibacter</taxon>
    </lineage>
</organism>
<keyword evidence="3" id="KW-0413">Isomerase</keyword>
<dbReference type="InterPro" id="IPR001509">
    <property type="entry name" value="Epimerase_deHydtase"/>
</dbReference>
<evidence type="ECO:0000313" key="4">
    <source>
        <dbReference type="Proteomes" id="UP000000933"/>
    </source>
</evidence>
<dbReference type="KEGG" id="srm:SRM_00818"/>
<evidence type="ECO:0000256" key="1">
    <source>
        <dbReference type="ARBA" id="ARBA00023027"/>
    </source>
</evidence>
<evidence type="ECO:0000259" key="2">
    <source>
        <dbReference type="Pfam" id="PF01370"/>
    </source>
</evidence>
<feature type="domain" description="NAD-dependent epimerase/dehydratase" evidence="2">
    <location>
        <begin position="29"/>
        <end position="100"/>
    </location>
</feature>
<dbReference type="Proteomes" id="UP000000933">
    <property type="component" value="Chromosome"/>
</dbReference>
<dbReference type="PATRIC" id="fig|761659.10.peg.912"/>
<accession>D5H6T4</accession>
<gene>
    <name evidence="3" type="primary">galE</name>
    <name evidence="3" type="ordered locus">SRM_00818</name>
</gene>
<protein>
    <submittedName>
        <fullName evidence="3">UDP-glucose 4-epimerase</fullName>
        <ecNumber evidence="3">5.1.3.2</ecNumber>
    </submittedName>
</protein>
<proteinExistence type="predicted"/>
<dbReference type="PANTHER" id="PTHR43574">
    <property type="entry name" value="EPIMERASE-RELATED"/>
    <property type="match status" value="1"/>
</dbReference>